<comment type="similarity">
    <text evidence="7">Belongs to the TonB-dependent receptor family.</text>
</comment>
<reference evidence="10 11" key="1">
    <citation type="submission" date="2023-05" db="EMBL/GenBank/DDBJ databases">
        <title>Genome sequence of Pinibacter sp. MAH-24.</title>
        <authorList>
            <person name="Huq M.A."/>
        </authorList>
    </citation>
    <scope>NUCLEOTIDE SEQUENCE [LARGE SCALE GENOMIC DNA]</scope>
    <source>
        <strain evidence="10 11">MAH-24</strain>
    </source>
</reference>
<dbReference type="InterPro" id="IPR012910">
    <property type="entry name" value="Plug_dom"/>
</dbReference>
<keyword evidence="11" id="KW-1185">Reference proteome</keyword>
<comment type="caution">
    <text evidence="10">The sequence shown here is derived from an EMBL/GenBank/DDBJ whole genome shotgun (WGS) entry which is preliminary data.</text>
</comment>
<dbReference type="InterPro" id="IPR018247">
    <property type="entry name" value="EF_Hand_1_Ca_BS"/>
</dbReference>
<dbReference type="PROSITE" id="PS00018">
    <property type="entry name" value="EF_HAND_1"/>
    <property type="match status" value="1"/>
</dbReference>
<dbReference type="Pfam" id="PF07715">
    <property type="entry name" value="Plug"/>
    <property type="match status" value="1"/>
</dbReference>
<evidence type="ECO:0000256" key="1">
    <source>
        <dbReference type="ARBA" id="ARBA00004571"/>
    </source>
</evidence>
<feature type="chain" id="PRO_5046430367" evidence="8">
    <location>
        <begin position="22"/>
        <end position="1183"/>
    </location>
</feature>
<dbReference type="EMBL" id="JASBRG010000007">
    <property type="protein sequence ID" value="MDI3321739.1"/>
    <property type="molecule type" value="Genomic_DNA"/>
</dbReference>
<dbReference type="SUPFAM" id="SSF49464">
    <property type="entry name" value="Carboxypeptidase regulatory domain-like"/>
    <property type="match status" value="1"/>
</dbReference>
<dbReference type="Pfam" id="PF13715">
    <property type="entry name" value="CarbopepD_reg_2"/>
    <property type="match status" value="1"/>
</dbReference>
<evidence type="ECO:0000256" key="5">
    <source>
        <dbReference type="ARBA" id="ARBA00023136"/>
    </source>
</evidence>
<sequence>MRKLTAALVLLLGLNVFFCQGQERSLSDLTLQNESDTPRKQLKDILKQIQDVYKVNLLFETKVEGLTTSYQINPAKDVNHVLKELLTPFQLTYVRLNSKNYVIKGAQAASGSSSASLVAQDAVAVVDSSEPHPALIEKIGTQSVDPPTEVKGFVVDENGKPVVGATVIIKGTSIGCQTDATGGFSIRIAEAHNHVLMVSYIGMKAQEINVKNKASIRVYMEKAERQTDEIVIVGYGRQAKKDVVTAVSTIQADEIMQMPSVNVGDALQGKVNGAIIAAVGGAPGSRPVIMIRGNDPNPKHSPLIVLDGVPLYRDHPNAPDDIIKNSNQFALSTGGSVGMSLSDINPDDVESITVLKDNAATAVYGMQGAYGVLVITTKRGKMGKPQFSYTANFGWDKPSKFPKMLSGVDYAKASNEMYQNDGYGTYYSPGAIDSIQSGKYPWVYSPISLYESDIQRTAMAQTHSLGASGGTEAVRYYVNGSIADQKGILTAYDYRRYSILSNLDIKLHRDLKLGLNMQYVSSNQSSPITSQSGVFLDILTANPLTPLFNKDGSLYGNGSNKWANTQPDLSGYIHNQSSNMNVQANFTYTPIAIKGLTIKMNNSLSSNNLQYKKLQKFYKTFVPDTTSPTGYRQTGGFQNSPTNSNSLTEDLGSVSSYNTDFGFDYSKSFARHSLGLTALGTYYYSTTTYLQAFRYGLIDGVEIINGGMATGQTNGGVETHDGRIGGVLRLNYNFAKKYYLEYSMRADASNHYAPDKRWGYFPGGAVSWRISEEKFMKNNVKFINDLKLRASIGLTGIDQTNPYSYYYNYNIVNSGPGGGGGGYAFGGNGTTSSAYQPGFVLANSVLPNPNILWAKSLMRNIGLDFSLWRNFISGTFDIYDKHVTGLQVSKSFSTPATLGISAPYTNSGEQHFNGFEVSLTNNAKLNRNMSLQTMFNFSYTNSRAIDAGYSTLYPAYGRYQEHGIQYKAYYKSLGLFQTQKDIDNYAVNQDGYGNTILKPGDIKYADLNHDGKIDREDMVIFNNTNLPPYSFGLNLTFQWKNFTVNTFLQGAGGNVAQFQPGNQTEYGYENAWRPESRDARYPRYSNPAFSTNNSASGHPSTFWLVKGDYIRFKNLKVSYHLPAHTVKKIGLNNVMFSAGATNLWSWAKSGINVVDPEMLNVNLESGGYYPIQRSLNLGLNVGF</sequence>
<evidence type="ECO:0000256" key="6">
    <source>
        <dbReference type="ARBA" id="ARBA00023237"/>
    </source>
</evidence>
<dbReference type="InterPro" id="IPR036942">
    <property type="entry name" value="Beta-barrel_TonB_sf"/>
</dbReference>
<dbReference type="NCBIfam" id="TIGR04056">
    <property type="entry name" value="OMP_RagA_SusC"/>
    <property type="match status" value="1"/>
</dbReference>
<accession>A0ABT6RGP1</accession>
<dbReference type="SUPFAM" id="SSF56935">
    <property type="entry name" value="Porins"/>
    <property type="match status" value="1"/>
</dbReference>
<evidence type="ECO:0000256" key="4">
    <source>
        <dbReference type="ARBA" id="ARBA00022692"/>
    </source>
</evidence>
<dbReference type="RefSeq" id="WP_282335845.1">
    <property type="nucleotide sequence ID" value="NZ_JASBRG010000007.1"/>
</dbReference>
<dbReference type="InterPro" id="IPR008969">
    <property type="entry name" value="CarboxyPept-like_regulatory"/>
</dbReference>
<keyword evidence="6 7" id="KW-0998">Cell outer membrane</keyword>
<evidence type="ECO:0000313" key="11">
    <source>
        <dbReference type="Proteomes" id="UP001226434"/>
    </source>
</evidence>
<dbReference type="InterPro" id="IPR039426">
    <property type="entry name" value="TonB-dep_rcpt-like"/>
</dbReference>
<dbReference type="InterPro" id="IPR023996">
    <property type="entry name" value="TonB-dep_OMP_SusC/RagA"/>
</dbReference>
<name>A0ABT6RGP1_9BACT</name>
<dbReference type="Gene3D" id="2.40.170.20">
    <property type="entry name" value="TonB-dependent receptor, beta-barrel domain"/>
    <property type="match status" value="1"/>
</dbReference>
<keyword evidence="8" id="KW-0732">Signal</keyword>
<proteinExistence type="inferred from homology"/>
<keyword evidence="4 7" id="KW-0812">Transmembrane</keyword>
<feature type="signal peptide" evidence="8">
    <location>
        <begin position="1"/>
        <end position="21"/>
    </location>
</feature>
<dbReference type="Proteomes" id="UP001226434">
    <property type="component" value="Unassembled WGS sequence"/>
</dbReference>
<organism evidence="10 11">
    <name type="scientific">Pinibacter soli</name>
    <dbReference type="NCBI Taxonomy" id="3044211"/>
    <lineage>
        <taxon>Bacteria</taxon>
        <taxon>Pseudomonadati</taxon>
        <taxon>Bacteroidota</taxon>
        <taxon>Chitinophagia</taxon>
        <taxon>Chitinophagales</taxon>
        <taxon>Chitinophagaceae</taxon>
        <taxon>Pinibacter</taxon>
    </lineage>
</organism>
<evidence type="ECO:0000256" key="3">
    <source>
        <dbReference type="ARBA" id="ARBA00022452"/>
    </source>
</evidence>
<dbReference type="PROSITE" id="PS52016">
    <property type="entry name" value="TONB_DEPENDENT_REC_3"/>
    <property type="match status" value="1"/>
</dbReference>
<keyword evidence="5 7" id="KW-0472">Membrane</keyword>
<protein>
    <submittedName>
        <fullName evidence="10">TonB-dependent receptor</fullName>
    </submittedName>
</protein>
<evidence type="ECO:0000256" key="7">
    <source>
        <dbReference type="PROSITE-ProRule" id="PRU01360"/>
    </source>
</evidence>
<gene>
    <name evidence="10" type="ORF">QJ048_18220</name>
</gene>
<evidence type="ECO:0000313" key="10">
    <source>
        <dbReference type="EMBL" id="MDI3321739.1"/>
    </source>
</evidence>
<evidence type="ECO:0000256" key="2">
    <source>
        <dbReference type="ARBA" id="ARBA00022448"/>
    </source>
</evidence>
<comment type="subcellular location">
    <subcellularLocation>
        <location evidence="1 7">Cell outer membrane</location>
        <topology evidence="1 7">Multi-pass membrane protein</topology>
    </subcellularLocation>
</comment>
<keyword evidence="3 7" id="KW-1134">Transmembrane beta strand</keyword>
<evidence type="ECO:0000259" key="9">
    <source>
        <dbReference type="Pfam" id="PF07715"/>
    </source>
</evidence>
<keyword evidence="2 7" id="KW-0813">Transport</keyword>
<dbReference type="InterPro" id="IPR023997">
    <property type="entry name" value="TonB-dep_OMP_SusC/RagA_CS"/>
</dbReference>
<dbReference type="NCBIfam" id="TIGR04057">
    <property type="entry name" value="SusC_RagA_signa"/>
    <property type="match status" value="1"/>
</dbReference>
<evidence type="ECO:0000256" key="8">
    <source>
        <dbReference type="SAM" id="SignalP"/>
    </source>
</evidence>
<dbReference type="Gene3D" id="2.60.40.1120">
    <property type="entry name" value="Carboxypeptidase-like, regulatory domain"/>
    <property type="match status" value="1"/>
</dbReference>
<feature type="domain" description="TonB-dependent receptor plug" evidence="9">
    <location>
        <begin position="240"/>
        <end position="372"/>
    </location>
</feature>
<dbReference type="InterPro" id="IPR037066">
    <property type="entry name" value="Plug_dom_sf"/>
</dbReference>
<keyword evidence="10" id="KW-0675">Receptor</keyword>
<dbReference type="Gene3D" id="2.170.130.10">
    <property type="entry name" value="TonB-dependent receptor, plug domain"/>
    <property type="match status" value="1"/>
</dbReference>